<name>A0A645GXR2_9ZZZZ</name>
<proteinExistence type="predicted"/>
<organism evidence="1">
    <name type="scientific">bioreactor metagenome</name>
    <dbReference type="NCBI Taxonomy" id="1076179"/>
    <lineage>
        <taxon>unclassified sequences</taxon>
        <taxon>metagenomes</taxon>
        <taxon>ecological metagenomes</taxon>
    </lineage>
</organism>
<accession>A0A645GXR2</accession>
<sequence>MGLKNKFGKFGVGVSTLIVSSIFASTLAFASPVSTSYTTPLSTPYGTMTGQVSVDCDNGVWNANTYCTGTAPTIYVKGECQNRSTGKVISTNSKTQYNTSNVFISGGTSPSFSVTVFSTHEVRGQDSYTRYTSVSQTL</sequence>
<reference evidence="1" key="1">
    <citation type="submission" date="2019-08" db="EMBL/GenBank/DDBJ databases">
        <authorList>
            <person name="Kucharzyk K."/>
            <person name="Murdoch R.W."/>
            <person name="Higgins S."/>
            <person name="Loffler F."/>
        </authorList>
    </citation>
    <scope>NUCLEOTIDE SEQUENCE</scope>
</reference>
<comment type="caution">
    <text evidence="1">The sequence shown here is derived from an EMBL/GenBank/DDBJ whole genome shotgun (WGS) entry which is preliminary data.</text>
</comment>
<dbReference type="EMBL" id="VSSQ01082403">
    <property type="protein sequence ID" value="MPN31036.1"/>
    <property type="molecule type" value="Genomic_DNA"/>
</dbReference>
<gene>
    <name evidence="1" type="ORF">SDC9_178507</name>
</gene>
<evidence type="ECO:0000313" key="1">
    <source>
        <dbReference type="EMBL" id="MPN31036.1"/>
    </source>
</evidence>
<protein>
    <submittedName>
        <fullName evidence="1">Uncharacterized protein</fullName>
    </submittedName>
</protein>
<dbReference type="AlphaFoldDB" id="A0A645GXR2"/>